<keyword evidence="4 7" id="KW-0812">Transmembrane</keyword>
<name>A0A1Q5P9U0_9BACT</name>
<dbReference type="PANTHER" id="PTHR33452:SF1">
    <property type="entry name" value="INNER MEMBRANE PROTEIN YPHA-RELATED"/>
    <property type="match status" value="1"/>
</dbReference>
<evidence type="ECO:0000256" key="4">
    <source>
        <dbReference type="ARBA" id="ARBA00022692"/>
    </source>
</evidence>
<evidence type="ECO:0000256" key="6">
    <source>
        <dbReference type="ARBA" id="ARBA00023136"/>
    </source>
</evidence>
<organism evidence="8 9">
    <name type="scientific">Pontibacter flavimaris</name>
    <dbReference type="NCBI Taxonomy" id="1797110"/>
    <lineage>
        <taxon>Bacteria</taxon>
        <taxon>Pseudomonadati</taxon>
        <taxon>Bacteroidota</taxon>
        <taxon>Cytophagia</taxon>
        <taxon>Cytophagales</taxon>
        <taxon>Hymenobacteraceae</taxon>
        <taxon>Pontibacter</taxon>
    </lineage>
</organism>
<dbReference type="PANTHER" id="PTHR33452">
    <property type="entry name" value="OXIDOREDUCTASE CATD-RELATED"/>
    <property type="match status" value="1"/>
</dbReference>
<reference evidence="8 9" key="1">
    <citation type="submission" date="2016-03" db="EMBL/GenBank/DDBJ databases">
        <title>Genome sequence of Pontibacter sp. nov., of the family cytophagaceae, isolated from marine sediment of the Yellow Sea, China.</title>
        <authorList>
            <person name="Zhang G."/>
            <person name="Zhang R."/>
        </authorList>
    </citation>
    <scope>NUCLEOTIDE SEQUENCE [LARGE SCALE GENOMIC DNA]</scope>
    <source>
        <strain evidence="8 9">S10-8</strain>
    </source>
</reference>
<comment type="caution">
    <text evidence="8">The sequence shown here is derived from an EMBL/GenBank/DDBJ whole genome shotgun (WGS) entry which is preliminary data.</text>
</comment>
<evidence type="ECO:0000256" key="5">
    <source>
        <dbReference type="ARBA" id="ARBA00022989"/>
    </source>
</evidence>
<protein>
    <submittedName>
        <fullName evidence="8">DoxX family protein</fullName>
    </submittedName>
</protein>
<dbReference type="Proteomes" id="UP000186551">
    <property type="component" value="Unassembled WGS sequence"/>
</dbReference>
<dbReference type="STRING" id="1797110.A3841_03385"/>
<dbReference type="InterPro" id="IPR032808">
    <property type="entry name" value="DoxX"/>
</dbReference>
<evidence type="ECO:0000256" key="7">
    <source>
        <dbReference type="SAM" id="Phobius"/>
    </source>
</evidence>
<feature type="transmembrane region" description="Helical" evidence="7">
    <location>
        <begin position="82"/>
        <end position="101"/>
    </location>
</feature>
<comment type="subcellular location">
    <subcellularLocation>
        <location evidence="1">Cell membrane</location>
        <topology evidence="1">Multi-pass membrane protein</topology>
    </subcellularLocation>
</comment>
<keyword evidence="6 7" id="KW-0472">Membrane</keyword>
<feature type="transmembrane region" description="Helical" evidence="7">
    <location>
        <begin position="107"/>
        <end position="126"/>
    </location>
</feature>
<sequence>MLQKILRTDDARTTILIRLMVGVVFLSEGIQKFLFPDIRGAGRFEKIGLPSPEFLGTFVGFFEANCGALIILGLFTRLASIPLIIIMLVALATTKLEILANDGLWEMLHAFRTDWAMLLGSIFLLLKGGGNWSADKILTHGA</sequence>
<dbReference type="GO" id="GO:0005886">
    <property type="term" value="C:plasma membrane"/>
    <property type="evidence" value="ECO:0007669"/>
    <property type="project" value="UniProtKB-SubCell"/>
</dbReference>
<keyword evidence="3" id="KW-1003">Cell membrane</keyword>
<dbReference type="AlphaFoldDB" id="A0A1Q5P9U0"/>
<evidence type="ECO:0000256" key="1">
    <source>
        <dbReference type="ARBA" id="ARBA00004651"/>
    </source>
</evidence>
<comment type="similarity">
    <text evidence="2">Belongs to the DoxX family.</text>
</comment>
<evidence type="ECO:0000313" key="9">
    <source>
        <dbReference type="Proteomes" id="UP000186551"/>
    </source>
</evidence>
<dbReference type="EMBL" id="LVWA01000010">
    <property type="protein sequence ID" value="OKL39005.1"/>
    <property type="molecule type" value="Genomic_DNA"/>
</dbReference>
<dbReference type="OrthoDB" id="9813193at2"/>
<gene>
    <name evidence="8" type="ORF">A3841_03385</name>
</gene>
<evidence type="ECO:0000313" key="8">
    <source>
        <dbReference type="EMBL" id="OKL39005.1"/>
    </source>
</evidence>
<proteinExistence type="inferred from homology"/>
<dbReference type="Pfam" id="PF07681">
    <property type="entry name" value="DoxX"/>
    <property type="match status" value="1"/>
</dbReference>
<keyword evidence="9" id="KW-1185">Reference proteome</keyword>
<dbReference type="RefSeq" id="WP_073853725.1">
    <property type="nucleotide sequence ID" value="NZ_LVWA01000010.1"/>
</dbReference>
<accession>A0A1Q5P9U0</accession>
<feature type="transmembrane region" description="Helical" evidence="7">
    <location>
        <begin position="15"/>
        <end position="34"/>
    </location>
</feature>
<feature type="transmembrane region" description="Helical" evidence="7">
    <location>
        <begin position="54"/>
        <end position="75"/>
    </location>
</feature>
<evidence type="ECO:0000256" key="3">
    <source>
        <dbReference type="ARBA" id="ARBA00022475"/>
    </source>
</evidence>
<dbReference type="InterPro" id="IPR051907">
    <property type="entry name" value="DoxX-like_oxidoreductase"/>
</dbReference>
<evidence type="ECO:0000256" key="2">
    <source>
        <dbReference type="ARBA" id="ARBA00006679"/>
    </source>
</evidence>
<keyword evidence="5 7" id="KW-1133">Transmembrane helix</keyword>